<dbReference type="AlphaFoldDB" id="A0AAU7DXL6"/>
<protein>
    <submittedName>
        <fullName evidence="1">Uncharacterized protein</fullName>
    </submittedName>
</protein>
<proteinExistence type="predicted"/>
<gene>
    <name evidence="1" type="ORF">V5R04_01670</name>
</gene>
<reference evidence="1" key="1">
    <citation type="submission" date="2024-02" db="EMBL/GenBank/DDBJ databases">
        <title>Tomenella chthoni gen. nov. sp. nov., a member of the family Jonesiaceae isolated from bat guano.</title>
        <authorList>
            <person name="Miller S.L."/>
            <person name="King J."/>
            <person name="Sankaranarayanan K."/>
            <person name="Lawson P.A."/>
        </authorList>
    </citation>
    <scope>NUCLEOTIDE SEQUENCE</scope>
    <source>
        <strain evidence="1">BS-20</strain>
    </source>
</reference>
<evidence type="ECO:0000313" key="1">
    <source>
        <dbReference type="EMBL" id="XBH21963.1"/>
    </source>
</evidence>
<organism evidence="1">
    <name type="scientific">Jonesiaceae bacterium BS-20</name>
    <dbReference type="NCBI Taxonomy" id="3120821"/>
    <lineage>
        <taxon>Bacteria</taxon>
        <taxon>Bacillati</taxon>
        <taxon>Actinomycetota</taxon>
        <taxon>Actinomycetes</taxon>
        <taxon>Micrococcales</taxon>
        <taxon>Jonesiaceae</taxon>
    </lineage>
</organism>
<accession>A0AAU7DXL6</accession>
<name>A0AAU7DXL6_9MICO</name>
<sequence length="85" mass="8802">MTAVRGWPELGRGAWRFTAGGKLAGGWAPVYWAAGRWGTSPVPTSIAGVRVGLLGRPEDGVKLGGGSFLFFLVASLFGDIAVPIS</sequence>
<dbReference type="EMBL" id="CP146203">
    <property type="protein sequence ID" value="XBH21963.1"/>
    <property type="molecule type" value="Genomic_DNA"/>
</dbReference>